<protein>
    <submittedName>
        <fullName evidence="2">Uncharacterized protein</fullName>
    </submittedName>
</protein>
<dbReference type="Proteomes" id="UP000218334">
    <property type="component" value="Unassembled WGS sequence"/>
</dbReference>
<gene>
    <name evidence="2" type="ORF">ARMSODRAFT_1024841</name>
</gene>
<dbReference type="AlphaFoldDB" id="A0A2H3AUQ1"/>
<evidence type="ECO:0000256" key="1">
    <source>
        <dbReference type="SAM" id="MobiDB-lite"/>
    </source>
</evidence>
<proteinExistence type="predicted"/>
<feature type="compositionally biased region" description="Pro residues" evidence="1">
    <location>
        <begin position="55"/>
        <end position="67"/>
    </location>
</feature>
<name>A0A2H3AUQ1_9AGAR</name>
<evidence type="ECO:0000313" key="2">
    <source>
        <dbReference type="EMBL" id="PBK62415.1"/>
    </source>
</evidence>
<dbReference type="EMBL" id="KZ293466">
    <property type="protein sequence ID" value="PBK62415.1"/>
    <property type="molecule type" value="Genomic_DNA"/>
</dbReference>
<reference evidence="3" key="1">
    <citation type="journal article" date="2017" name="Nat. Ecol. Evol.">
        <title>Genome expansion and lineage-specific genetic innovations in the forest pathogenic fungi Armillaria.</title>
        <authorList>
            <person name="Sipos G."/>
            <person name="Prasanna A.N."/>
            <person name="Walter M.C."/>
            <person name="O'Connor E."/>
            <person name="Balint B."/>
            <person name="Krizsan K."/>
            <person name="Kiss B."/>
            <person name="Hess J."/>
            <person name="Varga T."/>
            <person name="Slot J."/>
            <person name="Riley R."/>
            <person name="Boka B."/>
            <person name="Rigling D."/>
            <person name="Barry K."/>
            <person name="Lee J."/>
            <person name="Mihaltcheva S."/>
            <person name="LaButti K."/>
            <person name="Lipzen A."/>
            <person name="Waldron R."/>
            <person name="Moloney N.M."/>
            <person name="Sperisen C."/>
            <person name="Kredics L."/>
            <person name="Vagvoelgyi C."/>
            <person name="Patrignani A."/>
            <person name="Fitzpatrick D."/>
            <person name="Nagy I."/>
            <person name="Doyle S."/>
            <person name="Anderson J.B."/>
            <person name="Grigoriev I.V."/>
            <person name="Gueldener U."/>
            <person name="Muensterkoetter M."/>
            <person name="Nagy L.G."/>
        </authorList>
    </citation>
    <scope>NUCLEOTIDE SEQUENCE [LARGE SCALE GENOMIC DNA]</scope>
    <source>
        <strain evidence="3">28-4</strain>
    </source>
</reference>
<feature type="region of interest" description="Disordered" evidence="1">
    <location>
        <begin position="1"/>
        <end position="81"/>
    </location>
</feature>
<feature type="region of interest" description="Disordered" evidence="1">
    <location>
        <begin position="223"/>
        <end position="264"/>
    </location>
</feature>
<organism evidence="2 3">
    <name type="scientific">Armillaria solidipes</name>
    <dbReference type="NCBI Taxonomy" id="1076256"/>
    <lineage>
        <taxon>Eukaryota</taxon>
        <taxon>Fungi</taxon>
        <taxon>Dikarya</taxon>
        <taxon>Basidiomycota</taxon>
        <taxon>Agaricomycotina</taxon>
        <taxon>Agaricomycetes</taxon>
        <taxon>Agaricomycetidae</taxon>
        <taxon>Agaricales</taxon>
        <taxon>Marasmiineae</taxon>
        <taxon>Physalacriaceae</taxon>
        <taxon>Armillaria</taxon>
    </lineage>
</organism>
<feature type="region of interest" description="Disordered" evidence="1">
    <location>
        <begin position="409"/>
        <end position="442"/>
    </location>
</feature>
<sequence>MSRPSSPTAPLVISAEPFDISMSGPPGLSSNIPPSDAMNIDLSPQSERAVSPSLGIPPIPVLPPAPAGSPTQQGTDTRFKALGPDSEFRKTVLTLETLREKAPTGISCTDEDILEWARQFAATWTNFELLIRIADYSFNSYPRPLDFETRMNQLIKYFARFVSLSWDFGGPPAWREKYQLLIAAERDPRLPPGRDADAAYAVFGTSSVQPGDFFFEDRTNIEDRPADKEEEQDQLEEDSVSQGPRHSSPVASRPKPSTPQDRSNCEFPVLGFDDLYPPQEWVHVEGIHGHRYRNYAHFALPSSELKEEIANCKARGDTYETINGRLMILMNPDFKHQSEHGAWIYRFVKPCHYCDYLQVSCIGQDGASCGCCSSVGLNCPNLTYRPPSVGANPKTLFIPPGWDWEPPVKPKFGPPTKASKTPASSKTLAPKPIQEEKMGPPSRVSKFSAIEVNESDIEEVVVVNTSASKPPRKRQVVPLLKASTATSSSKSSATIPYSTSNKVPSCNAKFFQGRSASKRASSDSEVEAVPHSSIIEAVVTEFGPSVVAEHVERYVKKARTG</sequence>
<keyword evidence="3" id="KW-1185">Reference proteome</keyword>
<accession>A0A2H3AUQ1</accession>
<feature type="compositionally biased region" description="Polar residues" evidence="1">
    <location>
        <begin position="418"/>
        <end position="427"/>
    </location>
</feature>
<evidence type="ECO:0000313" key="3">
    <source>
        <dbReference type="Proteomes" id="UP000218334"/>
    </source>
</evidence>
<feature type="compositionally biased region" description="Acidic residues" evidence="1">
    <location>
        <begin position="228"/>
        <end position="239"/>
    </location>
</feature>